<dbReference type="Pfam" id="PF20469">
    <property type="entry name" value="OLD-like_TOPRIM"/>
    <property type="match status" value="1"/>
</dbReference>
<dbReference type="InterPro" id="IPR051396">
    <property type="entry name" value="Bact_Antivir_Def_Nuclease"/>
</dbReference>
<feature type="domain" description="OLD protein-like TOPRIM" evidence="2">
    <location>
        <begin position="454"/>
        <end position="521"/>
    </location>
</feature>
<dbReference type="Proteomes" id="UP001589611">
    <property type="component" value="Unassembled WGS sequence"/>
</dbReference>
<organism evidence="3 4">
    <name type="scientific">Microbacterium terregens</name>
    <dbReference type="NCBI Taxonomy" id="69363"/>
    <lineage>
        <taxon>Bacteria</taxon>
        <taxon>Bacillati</taxon>
        <taxon>Actinomycetota</taxon>
        <taxon>Actinomycetes</taxon>
        <taxon>Micrococcales</taxon>
        <taxon>Microbacteriaceae</taxon>
        <taxon>Microbacterium</taxon>
    </lineage>
</organism>
<dbReference type="Pfam" id="PF13175">
    <property type="entry name" value="AAA_15"/>
    <property type="match status" value="2"/>
</dbReference>
<reference evidence="3 4" key="1">
    <citation type="submission" date="2024-09" db="EMBL/GenBank/DDBJ databases">
        <authorList>
            <person name="Sun Q."/>
            <person name="Mori K."/>
        </authorList>
    </citation>
    <scope>NUCLEOTIDE SEQUENCE [LARGE SCALE GENOMIC DNA]</scope>
    <source>
        <strain evidence="3 4">JCM 1342</strain>
    </source>
</reference>
<feature type="domain" description="Endonuclease GajA/Old nuclease/RecF-like AAA" evidence="1">
    <location>
        <begin position="1"/>
        <end position="49"/>
    </location>
</feature>
<evidence type="ECO:0000259" key="2">
    <source>
        <dbReference type="Pfam" id="PF20469"/>
    </source>
</evidence>
<sequence length="697" mass="77270">MQLTELKVENFRGLKDVTVPLSNFGCLIGENNSGKSSVLQAILLMMPSSTRRPREEEFYALGTPIRLEMTAEGITEADLARIKNDQHRASFQSVVNDGTVRFVRKFKSGESGRSQLLVSRLIPKESRWHDDVLTDTMRGKTGAELREAVISSLPELEPELAARPTQTAIRAARDAFVATMPQQHLTYSDEPLPTGLDAGIKDLLPEPIYVEAVKDVSDEVKTSESATFGKLIGILMEEISDQLGDVEKQFRSIQSLLSRVVGEDGEEVDDRIQRVKDIETTIADFVRQSFPGVDLTIHVPVPKVRTLINSAEVHADDGHRGPVVSKGDGLKRAVTFAILRAYTELRTMSTDSQDAHPGYWLLFEEPELYLHPHAQRQLFAALRVFAENHLVMVSTHSPLFFEADATETLIKLRKATCPTGGAPITQLLQVRLSENLPAKTAFQIVCHENNSIGFFAKRVVLVEGDSDAVILPMIAKLIDERWDAAEQNIAFARVQGKSNIQSYRTFFANFDIPVSVICDLDVITDGFDRLSPTEHCTELRAELIAALDACTEDDSELTSSQLRDLERSGDTRSLLREAKEAHAAGEAASVIECLERIFAYVRRSDRLDALMTVAEGGAVARLKAELLTQLSEHDCHVLSRGAIERYYASSNQKRDKVSQAVAYRASRPSIEDYRASLADDADAVEAELTGIFSRIFA</sequence>
<dbReference type="InterPro" id="IPR027417">
    <property type="entry name" value="P-loop_NTPase"/>
</dbReference>
<evidence type="ECO:0000259" key="1">
    <source>
        <dbReference type="Pfam" id="PF13175"/>
    </source>
</evidence>
<protein>
    <submittedName>
        <fullName evidence="3">AAA family ATPase</fullName>
    </submittedName>
</protein>
<proteinExistence type="predicted"/>
<name>A0ABV5SYJ8_9MICO</name>
<dbReference type="RefSeq" id="WP_344714511.1">
    <property type="nucleotide sequence ID" value="NZ_BAAAWH010000001.1"/>
</dbReference>
<dbReference type="InterPro" id="IPR034139">
    <property type="entry name" value="TOPRIM_OLD"/>
</dbReference>
<evidence type="ECO:0000313" key="4">
    <source>
        <dbReference type="Proteomes" id="UP001589611"/>
    </source>
</evidence>
<dbReference type="EMBL" id="JBHMBE010000002">
    <property type="protein sequence ID" value="MFB9645431.1"/>
    <property type="molecule type" value="Genomic_DNA"/>
</dbReference>
<accession>A0ABV5SYJ8</accession>
<dbReference type="PANTHER" id="PTHR43581">
    <property type="entry name" value="ATP/GTP PHOSPHATASE"/>
    <property type="match status" value="1"/>
</dbReference>
<feature type="domain" description="Endonuclease GajA/Old nuclease/RecF-like AAA" evidence="1">
    <location>
        <begin position="198"/>
        <end position="399"/>
    </location>
</feature>
<evidence type="ECO:0000313" key="3">
    <source>
        <dbReference type="EMBL" id="MFB9645431.1"/>
    </source>
</evidence>
<dbReference type="Gene3D" id="3.40.50.300">
    <property type="entry name" value="P-loop containing nucleotide triphosphate hydrolases"/>
    <property type="match status" value="1"/>
</dbReference>
<gene>
    <name evidence="3" type="ORF">ACFFPJ_06440</name>
</gene>
<dbReference type="PANTHER" id="PTHR43581:SF4">
    <property type="entry name" value="ATP_GTP PHOSPHATASE"/>
    <property type="match status" value="1"/>
</dbReference>
<comment type="caution">
    <text evidence="3">The sequence shown here is derived from an EMBL/GenBank/DDBJ whole genome shotgun (WGS) entry which is preliminary data.</text>
</comment>
<keyword evidence="4" id="KW-1185">Reference proteome</keyword>
<dbReference type="SUPFAM" id="SSF52540">
    <property type="entry name" value="P-loop containing nucleoside triphosphate hydrolases"/>
    <property type="match status" value="1"/>
</dbReference>
<dbReference type="InterPro" id="IPR041685">
    <property type="entry name" value="AAA_GajA/Old/RecF-like"/>
</dbReference>
<dbReference type="CDD" id="cd01026">
    <property type="entry name" value="TOPRIM_OLD"/>
    <property type="match status" value="1"/>
</dbReference>